<feature type="region of interest" description="Disordered" evidence="16">
    <location>
        <begin position="590"/>
        <end position="631"/>
    </location>
</feature>
<feature type="short sequence motif" description="'KMSKS' region" evidence="15">
    <location>
        <begin position="712"/>
        <end position="716"/>
    </location>
</feature>
<keyword evidence="10 15" id="KW-0067">ATP-binding</keyword>
<dbReference type="Pfam" id="PF19302">
    <property type="entry name" value="DUF5915"/>
    <property type="match status" value="1"/>
</dbReference>
<comment type="function">
    <text evidence="13 15">Catalyzes the attachment of isoleucine to tRNA(Ile). As IleRS can inadvertently accommodate and process structurally similar amino acids such as valine, to avoid such errors it has two additional distinct tRNA(Ile)-dependent editing activities. One activity is designated as 'pretransfer' editing and involves the hydrolysis of activated Val-AMP. The other activity is designated 'posttransfer' editing and involves deacylation of mischarged Val-tRNA(Ile).</text>
</comment>
<dbReference type="GO" id="GO:0004822">
    <property type="term" value="F:isoleucine-tRNA ligase activity"/>
    <property type="evidence" value="ECO:0007669"/>
    <property type="project" value="UniProtKB-UniRule"/>
</dbReference>
<evidence type="ECO:0000256" key="6">
    <source>
        <dbReference type="ARBA" id="ARBA00022598"/>
    </source>
</evidence>
<protein>
    <recommendedName>
        <fullName evidence="15">Isoleucine--tRNA ligase</fullName>
        <ecNumber evidence="15">6.1.1.5</ecNumber>
    </recommendedName>
    <alternativeName>
        <fullName evidence="15">Isoleucyl-tRNA synthetase</fullName>
        <shortName evidence="15">IleRS</shortName>
    </alternativeName>
</protein>
<evidence type="ECO:0000259" key="18">
    <source>
        <dbReference type="Pfam" id="PF08264"/>
    </source>
</evidence>
<reference evidence="19 20" key="1">
    <citation type="submission" date="2019-02" db="EMBL/GenBank/DDBJ databases">
        <title>Deep-cultivation of Planctomycetes and their phenomic and genomic characterization uncovers novel biology.</title>
        <authorList>
            <person name="Wiegand S."/>
            <person name="Jogler M."/>
            <person name="Boedeker C."/>
            <person name="Pinto D."/>
            <person name="Vollmers J."/>
            <person name="Rivas-Marin E."/>
            <person name="Kohn T."/>
            <person name="Peeters S.H."/>
            <person name="Heuer A."/>
            <person name="Rast P."/>
            <person name="Oberbeckmann S."/>
            <person name="Bunk B."/>
            <person name="Jeske O."/>
            <person name="Meyerdierks A."/>
            <person name="Storesund J.E."/>
            <person name="Kallscheuer N."/>
            <person name="Luecker S."/>
            <person name="Lage O.M."/>
            <person name="Pohl T."/>
            <person name="Merkel B.J."/>
            <person name="Hornburger P."/>
            <person name="Mueller R.-W."/>
            <person name="Bruemmer F."/>
            <person name="Labrenz M."/>
            <person name="Spormann A.M."/>
            <person name="Op den Camp H."/>
            <person name="Overmann J."/>
            <person name="Amann R."/>
            <person name="Jetten M.S.M."/>
            <person name="Mascher T."/>
            <person name="Medema M.H."/>
            <person name="Devos D.P."/>
            <person name="Kaster A.-K."/>
            <person name="Ovreas L."/>
            <person name="Rohde M."/>
            <person name="Galperin M.Y."/>
            <person name="Jogler C."/>
        </authorList>
    </citation>
    <scope>NUCLEOTIDE SEQUENCE [LARGE SCALE GENOMIC DNA]</scope>
    <source>
        <strain evidence="19 20">Pla175</strain>
    </source>
</reference>
<evidence type="ECO:0000256" key="5">
    <source>
        <dbReference type="ARBA" id="ARBA00022490"/>
    </source>
</evidence>
<evidence type="ECO:0000313" key="20">
    <source>
        <dbReference type="Proteomes" id="UP000317429"/>
    </source>
</evidence>
<evidence type="ECO:0000256" key="12">
    <source>
        <dbReference type="ARBA" id="ARBA00023146"/>
    </source>
</evidence>
<keyword evidence="9 15" id="KW-0862">Zinc</keyword>
<dbReference type="RefSeq" id="WP_145289535.1">
    <property type="nucleotide sequence ID" value="NZ_CP036291.1"/>
</dbReference>
<dbReference type="Gene3D" id="3.90.740.10">
    <property type="entry name" value="Valyl/Leucyl/Isoleucyl-tRNA synthetase, editing domain"/>
    <property type="match status" value="1"/>
</dbReference>
<keyword evidence="12 15" id="KW-0030">Aminoacyl-tRNA synthetase</keyword>
<evidence type="ECO:0000256" key="2">
    <source>
        <dbReference type="ARBA" id="ARBA00004496"/>
    </source>
</evidence>
<comment type="cofactor">
    <cofactor evidence="1 15">
        <name>Zn(2+)</name>
        <dbReference type="ChEBI" id="CHEBI:29105"/>
    </cofactor>
</comment>
<feature type="short sequence motif" description="'HIGH' region" evidence="15">
    <location>
        <begin position="48"/>
        <end position="58"/>
    </location>
</feature>
<evidence type="ECO:0000256" key="9">
    <source>
        <dbReference type="ARBA" id="ARBA00022833"/>
    </source>
</evidence>
<dbReference type="InterPro" id="IPR033709">
    <property type="entry name" value="Anticodon_Ile_ABEc"/>
</dbReference>
<dbReference type="InterPro" id="IPR014729">
    <property type="entry name" value="Rossmann-like_a/b/a_fold"/>
</dbReference>
<keyword evidence="6 15" id="KW-0436">Ligase</keyword>
<dbReference type="Pfam" id="PF00133">
    <property type="entry name" value="tRNA-synt_1"/>
    <property type="match status" value="2"/>
</dbReference>
<organism evidence="19 20">
    <name type="scientific">Pirellulimonas nuda</name>
    <dbReference type="NCBI Taxonomy" id="2528009"/>
    <lineage>
        <taxon>Bacteria</taxon>
        <taxon>Pseudomonadati</taxon>
        <taxon>Planctomycetota</taxon>
        <taxon>Planctomycetia</taxon>
        <taxon>Pirellulales</taxon>
        <taxon>Lacipirellulaceae</taxon>
        <taxon>Pirellulimonas</taxon>
    </lineage>
</organism>
<comment type="subcellular location">
    <subcellularLocation>
        <location evidence="2 15">Cytoplasm</location>
    </subcellularLocation>
</comment>
<dbReference type="GO" id="GO:0000049">
    <property type="term" value="F:tRNA binding"/>
    <property type="evidence" value="ECO:0007669"/>
    <property type="project" value="InterPro"/>
</dbReference>
<evidence type="ECO:0000256" key="8">
    <source>
        <dbReference type="ARBA" id="ARBA00022741"/>
    </source>
</evidence>
<dbReference type="KEGG" id="pnd:Pla175_40460"/>
<dbReference type="SUPFAM" id="SSF47323">
    <property type="entry name" value="Anticodon-binding domain of a subclass of class I aminoacyl-tRNA synthetases"/>
    <property type="match status" value="1"/>
</dbReference>
<dbReference type="AlphaFoldDB" id="A0A518DGN5"/>
<dbReference type="PANTHER" id="PTHR42780:SF1">
    <property type="entry name" value="ISOLEUCINE--TRNA LIGASE, CYTOPLASMIC"/>
    <property type="match status" value="1"/>
</dbReference>
<comment type="catalytic activity">
    <reaction evidence="14 15">
        <text>tRNA(Ile) + L-isoleucine + ATP = L-isoleucyl-tRNA(Ile) + AMP + diphosphate</text>
        <dbReference type="Rhea" id="RHEA:11060"/>
        <dbReference type="Rhea" id="RHEA-COMP:9666"/>
        <dbReference type="Rhea" id="RHEA-COMP:9695"/>
        <dbReference type="ChEBI" id="CHEBI:30616"/>
        <dbReference type="ChEBI" id="CHEBI:33019"/>
        <dbReference type="ChEBI" id="CHEBI:58045"/>
        <dbReference type="ChEBI" id="CHEBI:78442"/>
        <dbReference type="ChEBI" id="CHEBI:78528"/>
        <dbReference type="ChEBI" id="CHEBI:456215"/>
        <dbReference type="EC" id="6.1.1.5"/>
    </reaction>
</comment>
<dbReference type="PANTHER" id="PTHR42780">
    <property type="entry name" value="SOLEUCYL-TRNA SYNTHETASE"/>
    <property type="match status" value="1"/>
</dbReference>
<dbReference type="InterPro" id="IPR009008">
    <property type="entry name" value="Val/Leu/Ile-tRNA-synth_edit"/>
</dbReference>
<gene>
    <name evidence="15 19" type="primary">ileS</name>
    <name evidence="19" type="ORF">Pla175_40460</name>
</gene>
<evidence type="ECO:0000256" key="3">
    <source>
        <dbReference type="ARBA" id="ARBA00007078"/>
    </source>
</evidence>
<dbReference type="InterPro" id="IPR023586">
    <property type="entry name" value="Ile-tRNA-ligase_type2"/>
</dbReference>
<name>A0A518DGN5_9BACT</name>
<evidence type="ECO:0000256" key="11">
    <source>
        <dbReference type="ARBA" id="ARBA00022917"/>
    </source>
</evidence>
<feature type="domain" description="Aminoacyl-tRNA synthetase class Ia" evidence="17">
    <location>
        <begin position="636"/>
        <end position="748"/>
    </location>
</feature>
<dbReference type="HAMAP" id="MF_02003">
    <property type="entry name" value="Ile_tRNA_synth_type2"/>
    <property type="match status" value="1"/>
</dbReference>
<keyword evidence="5 15" id="KW-0963">Cytoplasm</keyword>
<dbReference type="Proteomes" id="UP000317429">
    <property type="component" value="Chromosome"/>
</dbReference>
<dbReference type="InterPro" id="IPR013155">
    <property type="entry name" value="M/V/L/I-tRNA-synth_anticd-bd"/>
</dbReference>
<dbReference type="GO" id="GO:0008270">
    <property type="term" value="F:zinc ion binding"/>
    <property type="evidence" value="ECO:0007669"/>
    <property type="project" value="UniProtKB-UniRule"/>
</dbReference>
<dbReference type="SUPFAM" id="SSF52374">
    <property type="entry name" value="Nucleotidylyl transferase"/>
    <property type="match status" value="1"/>
</dbReference>
<dbReference type="InterPro" id="IPR009080">
    <property type="entry name" value="tRNAsynth_Ia_anticodon-bd"/>
</dbReference>
<accession>A0A518DGN5</accession>
<dbReference type="CDD" id="cd07961">
    <property type="entry name" value="Anticodon_Ia_Ile_ABEc"/>
    <property type="match status" value="1"/>
</dbReference>
<dbReference type="Gene3D" id="1.10.730.10">
    <property type="entry name" value="Isoleucyl-tRNA Synthetase, Domain 1"/>
    <property type="match status" value="1"/>
</dbReference>
<dbReference type="EMBL" id="CP036291">
    <property type="protein sequence ID" value="QDU90637.1"/>
    <property type="molecule type" value="Genomic_DNA"/>
</dbReference>
<evidence type="ECO:0000256" key="4">
    <source>
        <dbReference type="ARBA" id="ARBA00011245"/>
    </source>
</evidence>
<dbReference type="Pfam" id="PF08264">
    <property type="entry name" value="Anticodon_1"/>
    <property type="match status" value="1"/>
</dbReference>
<dbReference type="GO" id="GO:0006428">
    <property type="term" value="P:isoleucyl-tRNA aminoacylation"/>
    <property type="evidence" value="ECO:0007669"/>
    <property type="project" value="UniProtKB-UniRule"/>
</dbReference>
<comment type="subunit">
    <text evidence="4 15">Monomer.</text>
</comment>
<dbReference type="GO" id="GO:0005737">
    <property type="term" value="C:cytoplasm"/>
    <property type="evidence" value="ECO:0007669"/>
    <property type="project" value="UniProtKB-SubCell"/>
</dbReference>
<feature type="binding site" evidence="15">
    <location>
        <position position="715"/>
    </location>
    <ligand>
        <name>ATP</name>
        <dbReference type="ChEBI" id="CHEBI:30616"/>
    </ligand>
</feature>
<dbReference type="PRINTS" id="PR00984">
    <property type="entry name" value="TRNASYNTHILE"/>
</dbReference>
<keyword evidence="20" id="KW-1185">Reference proteome</keyword>
<dbReference type="SUPFAM" id="SSF50677">
    <property type="entry name" value="ValRS/IleRS/LeuRS editing domain"/>
    <property type="match status" value="1"/>
</dbReference>
<comment type="domain">
    <text evidence="15">IleRS has two distinct active sites: one for aminoacylation and one for editing. The misactivated valine is translocated from the active site to the editing site, which sterically excludes the correctly activated isoleucine. The single editing site contains two valyl binding pockets, one specific for each substrate (Val-AMP or Val-tRNA(Ile)).</text>
</comment>
<evidence type="ECO:0000256" key="10">
    <source>
        <dbReference type="ARBA" id="ARBA00022840"/>
    </source>
</evidence>
<dbReference type="OrthoDB" id="9810365at2"/>
<feature type="region of interest" description="Disordered" evidence="16">
    <location>
        <begin position="788"/>
        <end position="807"/>
    </location>
</feature>
<sequence length="1211" mass="136128">MFQPVDGAVSFPALEEQVLAFWKEGRVYEQSLAQREGAPPFVFYEGPPTANGMPHPGHCLTRTIKDVFPRYRTMRGFRCERKAGWDTHGLPVEVEVCKELGIHSKDEIEAYGIEPFIQKCQASVWRYMQEWRRLTERLGFWVNLDEAYVTYHQSYIESVWWSLKTLFDRGLLYQGHKIVWWWAQGGTALSAGEVGQGYREVADPSVYVRFRLLDENACEESDESLVVWTTTPWTLPSNQFAAVHPELEYAALGTELDGKPHRLIVAAKLVETLRQKTKQDLLEVDERRKGEDLIGHRYRPPFDCYYSDQAHARGKRRDGLEDALAWRIVGADFVTTDSGTGIVHQAPAFGEVDYDVLVAERDRFIEDDGPTLINCVAPDGKFTDEAPEFVRGRWVKDCDKDIIRDLKARGLLFHQEQYLHDYPFCWRAEEDPLIQYPRESWFIKTTAYKDAMVANNQAVNWLPEHIKDGRMGKFLESNVDWALSRERYWGTPLPIWQCDSTGKQEAIGGYDELLAKPGVAGTDVWDRAKAKNPDLPDDLRVHKPYIDAVTYDSPFAEGARMKRVTEVIDCWYDSGAMPFAQWGYRGETAALSPSSRSGEGAAPEQPSAKASALRATNPLPSPPPAGEGVRRDPAAQFFSQFPADFISEALDQTRGWFYSQLAISTMLFGEQEASGDRREKDGAASARPSPLYPHPFRNCIVLGLMLGEDGQKMSKSKRNYREPREIFDKYGADALRWYLLANQPPWTAIRYSEQAIKDSIPEFLLRLWNCYSFLVIYANIDGWSPSGAAAPGPPPRQGEGLGEGAAPGKTLTKAIASRVTTPSPDPSPCGGRGERVLAERSELDRWIISELHRTAASVIERMDAYDNFTACAAITEFVDALSNWWVRRSRDRFWAKQTDSQEKLDAYATLYECLTTTCKIIAPFTPFLADAMWRNLSGIVKGAPESVHLCDFPEPDAAAIDQKLSERMALVRLISSLGRRAREGAELKVRQPLARVEVILADNTHQAWLEEHAGVIADELNVKAVEFSDTPEKYVDHEVLPNFKLLGKRLGKLMPKVKQALSQQSGSELLANLRDNGLIDLEIEGQAVQLTPEEVEVRIQAKPGWASANDKGVVAVLSTELTPELVAEGLARDVVRAIQDTRKERGCEFTDRIEIGFESDSDQLRSAVESHKKYIAGETLADSISLGPLIDVQSIEVRIGDGSAKLFLRVV</sequence>
<comment type="similarity">
    <text evidence="3 15">Belongs to the class-I aminoacyl-tRNA synthetase family. IleS type 2 subfamily.</text>
</comment>
<evidence type="ECO:0000313" key="19">
    <source>
        <dbReference type="EMBL" id="QDU90637.1"/>
    </source>
</evidence>
<dbReference type="GO" id="GO:0002161">
    <property type="term" value="F:aminoacyl-tRNA deacylase activity"/>
    <property type="evidence" value="ECO:0007669"/>
    <property type="project" value="InterPro"/>
</dbReference>
<dbReference type="InterPro" id="IPR002300">
    <property type="entry name" value="aa-tRNA-synth_Ia"/>
</dbReference>
<keyword evidence="7 15" id="KW-0479">Metal-binding</keyword>
<evidence type="ECO:0000256" key="7">
    <source>
        <dbReference type="ARBA" id="ARBA00022723"/>
    </source>
</evidence>
<dbReference type="FunFam" id="3.40.50.620:FF:000063">
    <property type="entry name" value="Isoleucine--tRNA ligase"/>
    <property type="match status" value="1"/>
</dbReference>
<dbReference type="GO" id="GO:0005524">
    <property type="term" value="F:ATP binding"/>
    <property type="evidence" value="ECO:0007669"/>
    <property type="project" value="UniProtKB-UniRule"/>
</dbReference>
<feature type="domain" description="Methionyl/Valyl/Leucyl/Isoleucyl-tRNA synthetase anticodon-binding" evidence="18">
    <location>
        <begin position="844"/>
        <end position="996"/>
    </location>
</feature>
<evidence type="ECO:0000256" key="15">
    <source>
        <dbReference type="HAMAP-Rule" id="MF_02003"/>
    </source>
</evidence>
<dbReference type="Gene3D" id="3.40.50.620">
    <property type="entry name" value="HUPs"/>
    <property type="match status" value="2"/>
</dbReference>
<feature type="domain" description="Aminoacyl-tRNA synthetase class Ia" evidence="17">
    <location>
        <begin position="17"/>
        <end position="587"/>
    </location>
</feature>
<keyword evidence="11 15" id="KW-0648">Protein biosynthesis</keyword>
<evidence type="ECO:0000256" key="13">
    <source>
        <dbReference type="ARBA" id="ARBA00025217"/>
    </source>
</evidence>
<proteinExistence type="inferred from homology"/>
<dbReference type="InterPro" id="IPR002301">
    <property type="entry name" value="Ile-tRNA-ligase"/>
</dbReference>
<evidence type="ECO:0000256" key="16">
    <source>
        <dbReference type="SAM" id="MobiDB-lite"/>
    </source>
</evidence>
<evidence type="ECO:0000256" key="1">
    <source>
        <dbReference type="ARBA" id="ARBA00001947"/>
    </source>
</evidence>
<evidence type="ECO:0000256" key="14">
    <source>
        <dbReference type="ARBA" id="ARBA00048359"/>
    </source>
</evidence>
<keyword evidence="8 15" id="KW-0547">Nucleotide-binding</keyword>
<evidence type="ECO:0000259" key="17">
    <source>
        <dbReference type="Pfam" id="PF00133"/>
    </source>
</evidence>
<dbReference type="EC" id="6.1.1.5" evidence="15"/>